<keyword evidence="1" id="KW-1133">Transmembrane helix</keyword>
<feature type="domain" description="Restriction endonuclease type IV Mrr" evidence="2">
    <location>
        <begin position="42"/>
        <end position="147"/>
    </location>
</feature>
<dbReference type="STRING" id="1121131.SAMN02745229_02944"/>
<feature type="transmembrane region" description="Helical" evidence="1">
    <location>
        <begin position="12"/>
        <end position="30"/>
    </location>
</feature>
<keyword evidence="4" id="KW-1185">Reference proteome</keyword>
<dbReference type="InterPro" id="IPR011856">
    <property type="entry name" value="tRNA_endonuc-like_dom_sf"/>
</dbReference>
<organism evidence="3 4">
    <name type="scientific">Butyrivibrio fibrisolvens DSM 3071</name>
    <dbReference type="NCBI Taxonomy" id="1121131"/>
    <lineage>
        <taxon>Bacteria</taxon>
        <taxon>Bacillati</taxon>
        <taxon>Bacillota</taxon>
        <taxon>Clostridia</taxon>
        <taxon>Lachnospirales</taxon>
        <taxon>Lachnospiraceae</taxon>
        <taxon>Butyrivibrio</taxon>
    </lineage>
</organism>
<dbReference type="Gene3D" id="3.40.1350.10">
    <property type="match status" value="1"/>
</dbReference>
<evidence type="ECO:0000313" key="3">
    <source>
        <dbReference type="EMBL" id="SHI34968.1"/>
    </source>
</evidence>
<dbReference type="EMBL" id="FQXK01000027">
    <property type="protein sequence ID" value="SHI34968.1"/>
    <property type="molecule type" value="Genomic_DNA"/>
</dbReference>
<dbReference type="PANTHER" id="PTHR30015:SF6">
    <property type="entry name" value="SLL1429 PROTEIN"/>
    <property type="match status" value="1"/>
</dbReference>
<dbReference type="AlphaFoldDB" id="A0A1M6AF93"/>
<keyword evidence="3" id="KW-0540">Nuclease</keyword>
<keyword evidence="1" id="KW-0472">Membrane</keyword>
<dbReference type="InterPro" id="IPR052906">
    <property type="entry name" value="Type_IV_Methyl-Rstrct_Enzyme"/>
</dbReference>
<dbReference type="GO" id="GO:0009307">
    <property type="term" value="P:DNA restriction-modification system"/>
    <property type="evidence" value="ECO:0007669"/>
    <property type="project" value="InterPro"/>
</dbReference>
<evidence type="ECO:0000256" key="1">
    <source>
        <dbReference type="SAM" id="Phobius"/>
    </source>
</evidence>
<name>A0A1M6AF93_BUTFI</name>
<keyword evidence="3" id="KW-0378">Hydrolase</keyword>
<proteinExistence type="predicted"/>
<dbReference type="Pfam" id="PF04471">
    <property type="entry name" value="Mrr_cat"/>
    <property type="match status" value="1"/>
</dbReference>
<evidence type="ECO:0000259" key="2">
    <source>
        <dbReference type="Pfam" id="PF04471"/>
    </source>
</evidence>
<evidence type="ECO:0000313" key="4">
    <source>
        <dbReference type="Proteomes" id="UP000184278"/>
    </source>
</evidence>
<dbReference type="RefSeq" id="WP_073388870.1">
    <property type="nucleotide sequence ID" value="NZ_FQXK01000027.1"/>
</dbReference>
<dbReference type="OrthoDB" id="9797274at2"/>
<dbReference type="GO" id="GO:0015666">
    <property type="term" value="F:restriction endodeoxyribonuclease activity"/>
    <property type="evidence" value="ECO:0007669"/>
    <property type="project" value="TreeGrafter"/>
</dbReference>
<protein>
    <submittedName>
        <fullName evidence="3">Restriction endonuclease</fullName>
    </submittedName>
</protein>
<dbReference type="SUPFAM" id="SSF52980">
    <property type="entry name" value="Restriction endonuclease-like"/>
    <property type="match status" value="1"/>
</dbReference>
<dbReference type="GeneID" id="89507947"/>
<gene>
    <name evidence="3" type="ORF">SAMN02745229_02944</name>
</gene>
<dbReference type="PANTHER" id="PTHR30015">
    <property type="entry name" value="MRR RESTRICTION SYSTEM PROTEIN"/>
    <property type="match status" value="1"/>
</dbReference>
<accession>A0A1M6AF93</accession>
<keyword evidence="1" id="KW-0812">Transmembrane</keyword>
<keyword evidence="3" id="KW-0255">Endonuclease</keyword>
<sequence>MLNIELTPDMKVYIILLAALICVVVLVLILRKFKTPRPPLVDELEGHDFEYYCADLLKMNGFAKVEVTKGSGDFGADILCERNGITYAIQCKCYDKDVGVHAVQEVYAAKDYYDRMVAAVLCNQYFTSPAAMMADKLNVMLWDRDYLDMLHANCSSK</sequence>
<dbReference type="InterPro" id="IPR007560">
    <property type="entry name" value="Restrct_endonuc_IV_Mrr"/>
</dbReference>
<dbReference type="GO" id="GO:0003677">
    <property type="term" value="F:DNA binding"/>
    <property type="evidence" value="ECO:0007669"/>
    <property type="project" value="InterPro"/>
</dbReference>
<reference evidence="4" key="1">
    <citation type="submission" date="2016-11" db="EMBL/GenBank/DDBJ databases">
        <authorList>
            <person name="Varghese N."/>
            <person name="Submissions S."/>
        </authorList>
    </citation>
    <scope>NUCLEOTIDE SEQUENCE [LARGE SCALE GENOMIC DNA]</scope>
    <source>
        <strain evidence="4">DSM 3071</strain>
    </source>
</reference>
<dbReference type="InterPro" id="IPR011335">
    <property type="entry name" value="Restrct_endonuc-II-like"/>
</dbReference>
<dbReference type="Proteomes" id="UP000184278">
    <property type="component" value="Unassembled WGS sequence"/>
</dbReference>